<evidence type="ECO:0000256" key="3">
    <source>
        <dbReference type="ARBA" id="ARBA00023295"/>
    </source>
</evidence>
<evidence type="ECO:0000256" key="2">
    <source>
        <dbReference type="ARBA" id="ARBA00022801"/>
    </source>
</evidence>
<feature type="chain" id="PRO_5045332273" evidence="5">
    <location>
        <begin position="23"/>
        <end position="614"/>
    </location>
</feature>
<dbReference type="EC" id="3.2.1.99" evidence="6"/>
<dbReference type="InterPro" id="IPR023296">
    <property type="entry name" value="Glyco_hydro_beta-prop_sf"/>
</dbReference>
<accession>A0ABU2BSI2</accession>
<dbReference type="EMBL" id="JAVDYG010000001">
    <property type="protein sequence ID" value="MDR7361593.1"/>
    <property type="molecule type" value="Genomic_DNA"/>
</dbReference>
<reference evidence="6 7" key="1">
    <citation type="submission" date="2023-07" db="EMBL/GenBank/DDBJ databases">
        <title>Sequencing the genomes of 1000 actinobacteria strains.</title>
        <authorList>
            <person name="Klenk H.-P."/>
        </authorList>
    </citation>
    <scope>NUCLEOTIDE SEQUENCE [LARGE SCALE GENOMIC DNA]</scope>
    <source>
        <strain evidence="6 7">DSM 19426</strain>
    </source>
</reference>
<sequence length="614" mass="65417">MPRVLMCLLVPLVLASAGLAVRAERVEAAAVTQPGSYTNPLRPTTSSGATVQSCADPSVQRGRGASAGTWFMWCTSDPLNDAETTGRMVFHLLPTMRSTDLVHWRYVGPALSAKPAWAGSTAKLWAPDVVYSRTYDRWYLLFAVTDTRSSVSGEPRCEVDPAIGVAVARRPTGPWAVAPRPLVPPRRTGPGCSFASTIDPDVLGSTIGSGSTLYFGGFRGGILGQSVRVSATGMWRTGSAVRLASAPRYEGANVVKRGDWYYLTVSSGQCCNGAMSGYGVFSGRAARPLGPFVDRDGVPLLGSRSGGTPLLVMNGNTWVGPGHSSMFRDRGGQWWVAYHAIDESDPYFATRTGFTRRPPMLDPVDWRDGWPVVRAGRGASVSRMRAPAAKPGQRTAYRPVAPVPDRPGSPVAAASDELGGDHLDDRWTWVRRPDPSAYSVSGGALHLPTAPGRLDGSADAAPVPTLPAPPGDFVAETSVRLDVPATGEGYDGAQAGLVLYGSDRRYVKLVHVALGGTRQTVLGRQVPTGPAGWPRYGTSTAGPPGQVTRLRLVRRTVGTRVTYRAWTRSDDEGWVRGPAWTHAGLGRARLGLVAMGQAGHQADFGYLRVWTLGS</sequence>
<keyword evidence="7" id="KW-1185">Reference proteome</keyword>
<dbReference type="PANTHER" id="PTHR42812">
    <property type="entry name" value="BETA-XYLOSIDASE"/>
    <property type="match status" value="1"/>
</dbReference>
<keyword evidence="3 6" id="KW-0326">Glycosidase</keyword>
<dbReference type="SUPFAM" id="SSF49899">
    <property type="entry name" value="Concanavalin A-like lectins/glucanases"/>
    <property type="match status" value="1"/>
</dbReference>
<evidence type="ECO:0000256" key="5">
    <source>
        <dbReference type="SAM" id="SignalP"/>
    </source>
</evidence>
<evidence type="ECO:0000256" key="1">
    <source>
        <dbReference type="ARBA" id="ARBA00009865"/>
    </source>
</evidence>
<dbReference type="SUPFAM" id="SSF75005">
    <property type="entry name" value="Arabinanase/levansucrase/invertase"/>
    <property type="match status" value="1"/>
</dbReference>
<evidence type="ECO:0000313" key="7">
    <source>
        <dbReference type="Proteomes" id="UP001183648"/>
    </source>
</evidence>
<comment type="similarity">
    <text evidence="1">Belongs to the glycosyl hydrolase 43 family.</text>
</comment>
<dbReference type="Proteomes" id="UP001183648">
    <property type="component" value="Unassembled WGS sequence"/>
</dbReference>
<feature type="region of interest" description="Disordered" evidence="4">
    <location>
        <begin position="34"/>
        <end position="58"/>
    </location>
</feature>
<dbReference type="InterPro" id="IPR006710">
    <property type="entry name" value="Glyco_hydro_43"/>
</dbReference>
<protein>
    <submittedName>
        <fullName evidence="6">Arabinan endo-1,5-alpha-L-arabinosidase</fullName>
        <ecNumber evidence="6">3.2.1.99</ecNumber>
    </submittedName>
</protein>
<name>A0ABU2BSI2_9ACTN</name>
<dbReference type="GO" id="GO:0046558">
    <property type="term" value="F:arabinan endo-1,5-alpha-L-arabinosidase activity"/>
    <property type="evidence" value="ECO:0007669"/>
    <property type="project" value="UniProtKB-EC"/>
</dbReference>
<dbReference type="PANTHER" id="PTHR42812:SF12">
    <property type="entry name" value="BETA-XYLOSIDASE-RELATED"/>
    <property type="match status" value="1"/>
</dbReference>
<gene>
    <name evidence="6" type="ORF">J2S63_001146</name>
</gene>
<feature type="region of interest" description="Disordered" evidence="4">
    <location>
        <begin position="523"/>
        <end position="545"/>
    </location>
</feature>
<evidence type="ECO:0000256" key="4">
    <source>
        <dbReference type="SAM" id="MobiDB-lite"/>
    </source>
</evidence>
<dbReference type="InterPro" id="IPR013320">
    <property type="entry name" value="ConA-like_dom_sf"/>
</dbReference>
<dbReference type="RefSeq" id="WP_310299768.1">
    <property type="nucleotide sequence ID" value="NZ_BAAAPS010000007.1"/>
</dbReference>
<feature type="compositionally biased region" description="Polar residues" evidence="4">
    <location>
        <begin position="34"/>
        <end position="55"/>
    </location>
</feature>
<dbReference type="InterPro" id="IPR051795">
    <property type="entry name" value="Glycosyl_Hydrlase_43"/>
</dbReference>
<comment type="caution">
    <text evidence="6">The sequence shown here is derived from an EMBL/GenBank/DDBJ whole genome shotgun (WGS) entry which is preliminary data.</text>
</comment>
<dbReference type="Pfam" id="PF04616">
    <property type="entry name" value="Glyco_hydro_43"/>
    <property type="match status" value="1"/>
</dbReference>
<proteinExistence type="inferred from homology"/>
<organism evidence="6 7">
    <name type="scientific">Nocardioides marmoribigeumensis</name>
    <dbReference type="NCBI Taxonomy" id="433649"/>
    <lineage>
        <taxon>Bacteria</taxon>
        <taxon>Bacillati</taxon>
        <taxon>Actinomycetota</taxon>
        <taxon>Actinomycetes</taxon>
        <taxon>Propionibacteriales</taxon>
        <taxon>Nocardioidaceae</taxon>
        <taxon>Nocardioides</taxon>
    </lineage>
</organism>
<dbReference type="Gene3D" id="2.60.120.200">
    <property type="match status" value="1"/>
</dbReference>
<keyword evidence="5" id="KW-0732">Signal</keyword>
<feature type="region of interest" description="Disordered" evidence="4">
    <location>
        <begin position="381"/>
        <end position="418"/>
    </location>
</feature>
<dbReference type="Gene3D" id="2.115.10.20">
    <property type="entry name" value="Glycosyl hydrolase domain, family 43"/>
    <property type="match status" value="1"/>
</dbReference>
<evidence type="ECO:0000313" key="6">
    <source>
        <dbReference type="EMBL" id="MDR7361593.1"/>
    </source>
</evidence>
<keyword evidence="2 6" id="KW-0378">Hydrolase</keyword>
<feature type="signal peptide" evidence="5">
    <location>
        <begin position="1"/>
        <end position="22"/>
    </location>
</feature>